<keyword evidence="14" id="KW-1185">Reference proteome</keyword>
<evidence type="ECO:0000256" key="8">
    <source>
        <dbReference type="ARBA" id="ARBA00023212"/>
    </source>
</evidence>
<keyword evidence="7 9" id="KW-0505">Motor protein</keyword>
<evidence type="ECO:0000256" key="7">
    <source>
        <dbReference type="ARBA" id="ARBA00023175"/>
    </source>
</evidence>
<gene>
    <name evidence="13" type="ORF">PHYEVI_LOCUS305</name>
</gene>
<dbReference type="GO" id="GO:0003777">
    <property type="term" value="F:microtubule motor activity"/>
    <property type="evidence" value="ECO:0007669"/>
    <property type="project" value="InterPro"/>
</dbReference>
<keyword evidence="5 9" id="KW-0067">ATP-binding</keyword>
<keyword evidence="2" id="KW-0963">Cytoplasm</keyword>
<evidence type="ECO:0000256" key="10">
    <source>
        <dbReference type="RuleBase" id="RU000394"/>
    </source>
</evidence>
<dbReference type="EMBL" id="OU900094">
    <property type="protein sequence ID" value="CAG9853838.1"/>
    <property type="molecule type" value="Genomic_DNA"/>
</dbReference>
<keyword evidence="6 11" id="KW-0175">Coiled coil</keyword>
<dbReference type="Gene3D" id="3.40.850.10">
    <property type="entry name" value="Kinesin motor domain"/>
    <property type="match status" value="1"/>
</dbReference>
<protein>
    <recommendedName>
        <fullName evidence="10">Kinesin-like protein</fullName>
    </recommendedName>
</protein>
<evidence type="ECO:0000256" key="1">
    <source>
        <dbReference type="ARBA" id="ARBA00004245"/>
    </source>
</evidence>
<dbReference type="InterPro" id="IPR019821">
    <property type="entry name" value="Kinesin_motor_CS"/>
</dbReference>
<name>A0A9N9XLN7_PHYSR</name>
<dbReference type="SUPFAM" id="SSF52540">
    <property type="entry name" value="P-loop containing nucleoside triphosphate hydrolases"/>
    <property type="match status" value="1"/>
</dbReference>
<evidence type="ECO:0000256" key="5">
    <source>
        <dbReference type="ARBA" id="ARBA00022840"/>
    </source>
</evidence>
<evidence type="ECO:0000256" key="4">
    <source>
        <dbReference type="ARBA" id="ARBA00022741"/>
    </source>
</evidence>
<dbReference type="PANTHER" id="PTHR47117:SF5">
    <property type="entry name" value="KINESIN-LIKE PROTEIN KIF14"/>
    <property type="match status" value="1"/>
</dbReference>
<dbReference type="PROSITE" id="PS00411">
    <property type="entry name" value="KINESIN_MOTOR_1"/>
    <property type="match status" value="1"/>
</dbReference>
<feature type="domain" description="Kinesin motor" evidence="12">
    <location>
        <begin position="76"/>
        <end position="426"/>
    </location>
</feature>
<evidence type="ECO:0000313" key="13">
    <source>
        <dbReference type="EMBL" id="CAG9853838.1"/>
    </source>
</evidence>
<dbReference type="GO" id="GO:0008017">
    <property type="term" value="F:microtubule binding"/>
    <property type="evidence" value="ECO:0007669"/>
    <property type="project" value="InterPro"/>
</dbReference>
<proteinExistence type="inferred from homology"/>
<dbReference type="GO" id="GO:0007018">
    <property type="term" value="P:microtubule-based movement"/>
    <property type="evidence" value="ECO:0007669"/>
    <property type="project" value="InterPro"/>
</dbReference>
<comment type="similarity">
    <text evidence="9 10">Belongs to the TRAFAC class myosin-kinesin ATPase superfamily. Kinesin family.</text>
</comment>
<keyword evidence="8" id="KW-0206">Cytoskeleton</keyword>
<dbReference type="InterPro" id="IPR036961">
    <property type="entry name" value="Kinesin_motor_dom_sf"/>
</dbReference>
<evidence type="ECO:0000256" key="6">
    <source>
        <dbReference type="ARBA" id="ARBA00023054"/>
    </source>
</evidence>
<evidence type="ECO:0000256" key="11">
    <source>
        <dbReference type="SAM" id="Coils"/>
    </source>
</evidence>
<keyword evidence="3 10" id="KW-0493">Microtubule</keyword>
<evidence type="ECO:0000256" key="3">
    <source>
        <dbReference type="ARBA" id="ARBA00022701"/>
    </source>
</evidence>
<dbReference type="PROSITE" id="PS50067">
    <property type="entry name" value="KINESIN_MOTOR_2"/>
    <property type="match status" value="1"/>
</dbReference>
<keyword evidence="4 9" id="KW-0547">Nucleotide-binding</keyword>
<feature type="coiled-coil region" evidence="11">
    <location>
        <begin position="437"/>
        <end position="535"/>
    </location>
</feature>
<evidence type="ECO:0000256" key="2">
    <source>
        <dbReference type="ARBA" id="ARBA00022490"/>
    </source>
</evidence>
<dbReference type="FunFam" id="3.40.850.10:FF:000042">
    <property type="entry name" value="Kinesin family member 14"/>
    <property type="match status" value="1"/>
</dbReference>
<dbReference type="Pfam" id="PF00225">
    <property type="entry name" value="Kinesin"/>
    <property type="match status" value="1"/>
</dbReference>
<dbReference type="AlphaFoldDB" id="A0A9N9XLN7"/>
<dbReference type="GO" id="GO:0005874">
    <property type="term" value="C:microtubule"/>
    <property type="evidence" value="ECO:0007669"/>
    <property type="project" value="UniProtKB-KW"/>
</dbReference>
<dbReference type="Proteomes" id="UP001153712">
    <property type="component" value="Chromosome 1"/>
</dbReference>
<dbReference type="PRINTS" id="PR00380">
    <property type="entry name" value="KINESINHEAVY"/>
</dbReference>
<feature type="binding site" evidence="9">
    <location>
        <begin position="171"/>
        <end position="178"/>
    </location>
    <ligand>
        <name>ATP</name>
        <dbReference type="ChEBI" id="CHEBI:30616"/>
    </ligand>
</feature>
<organism evidence="13 14">
    <name type="scientific">Phyllotreta striolata</name>
    <name type="common">Striped flea beetle</name>
    <name type="synonym">Crioceris striolata</name>
    <dbReference type="NCBI Taxonomy" id="444603"/>
    <lineage>
        <taxon>Eukaryota</taxon>
        <taxon>Metazoa</taxon>
        <taxon>Ecdysozoa</taxon>
        <taxon>Arthropoda</taxon>
        <taxon>Hexapoda</taxon>
        <taxon>Insecta</taxon>
        <taxon>Pterygota</taxon>
        <taxon>Neoptera</taxon>
        <taxon>Endopterygota</taxon>
        <taxon>Coleoptera</taxon>
        <taxon>Polyphaga</taxon>
        <taxon>Cucujiformia</taxon>
        <taxon>Chrysomeloidea</taxon>
        <taxon>Chrysomelidae</taxon>
        <taxon>Galerucinae</taxon>
        <taxon>Alticini</taxon>
        <taxon>Phyllotreta</taxon>
    </lineage>
</organism>
<comment type="subcellular location">
    <subcellularLocation>
        <location evidence="1">Cytoplasm</location>
        <location evidence="1">Cytoskeleton</location>
    </subcellularLocation>
</comment>
<sequence>MAMSTPSVSKNKFLITGAFEKTPKSQNFTPKTNYVTPKSKKIEMVSSTPECFSSVQVETPLIKKRISKEKFDEVSNLTVAVRIRPMNSRELLHVGSADVVGVRDKEIIIKSHPVGSSNVSIDHVFQYDQIFWSCEENHSFYSTQEEVFLTLGKPLLNSAFKGYNGCLFAYGQTGSGKSYSMMGRNMCEVEDIDCPTFSGITPRFCRELFEQISKLDKGCLCTVEVSYFEIYNEKIHDLLSNANNSTKTPLKVREHPECGPYVVGLNVEVVKTYEELRNCLLIGNRNRATAATTMNEKSSRSHSIFSIELCLSDEKNRENASRKSKISLVDLAGSERLGNSCNNDVKIREGVSINKSLLTLGKVISALADQKKNQFVPYRESVLTWLLRESLGGNSLTTMLATITPANTHLDETLATLRYACQARSIVNRARINENPHDRLIRELRSEVERLRALRQDYERNSFSISSTSSCNESHEEELESLRGKLKETEGKLHEAEKSWEIKFLESKETQLRELAEAEKYKAELESKVRIMKTLDSNVTLSPFRSNFLEELEGVLTNEADGLVHNDIIEDLKKWCCQNSLICTFTSDTLIIKDPVNYKQTSVSLNSVNLNGFENISDFINSLNWTENKTFVKKITKSEIMTAMNNIYQSLAVLQPPEQENNLCLLFAKVNKTLQSFEAALMTNLKTNKNQKAVTFSASVLD</sequence>
<accession>A0A9N9XLN7</accession>
<evidence type="ECO:0000259" key="12">
    <source>
        <dbReference type="PROSITE" id="PS50067"/>
    </source>
</evidence>
<dbReference type="PANTHER" id="PTHR47117">
    <property type="entry name" value="STAR-RELATED LIPID TRANSFER PROTEIN 9"/>
    <property type="match status" value="1"/>
</dbReference>
<dbReference type="SMART" id="SM00129">
    <property type="entry name" value="KISc"/>
    <property type="match status" value="1"/>
</dbReference>
<dbReference type="InterPro" id="IPR001752">
    <property type="entry name" value="Kinesin_motor_dom"/>
</dbReference>
<dbReference type="OrthoDB" id="3176171at2759"/>
<evidence type="ECO:0000256" key="9">
    <source>
        <dbReference type="PROSITE-ProRule" id="PRU00283"/>
    </source>
</evidence>
<dbReference type="GO" id="GO:0005524">
    <property type="term" value="F:ATP binding"/>
    <property type="evidence" value="ECO:0007669"/>
    <property type="project" value="UniProtKB-UniRule"/>
</dbReference>
<dbReference type="InterPro" id="IPR027417">
    <property type="entry name" value="P-loop_NTPase"/>
</dbReference>
<reference evidence="13" key="1">
    <citation type="submission" date="2022-01" db="EMBL/GenBank/DDBJ databases">
        <authorList>
            <person name="King R."/>
        </authorList>
    </citation>
    <scope>NUCLEOTIDE SEQUENCE</scope>
</reference>
<evidence type="ECO:0000313" key="14">
    <source>
        <dbReference type="Proteomes" id="UP001153712"/>
    </source>
</evidence>